<comment type="caution">
    <text evidence="2">The sequence shown here is derived from an EMBL/GenBank/DDBJ whole genome shotgun (WGS) entry which is preliminary data.</text>
</comment>
<dbReference type="Proteomes" id="UP001228581">
    <property type="component" value="Unassembled WGS sequence"/>
</dbReference>
<name>A0ABT7CXE8_9BACT</name>
<keyword evidence="3" id="KW-1185">Reference proteome</keyword>
<organism evidence="2 3">
    <name type="scientific">Xanthocytophaga flava</name>
    <dbReference type="NCBI Taxonomy" id="3048013"/>
    <lineage>
        <taxon>Bacteria</taxon>
        <taxon>Pseudomonadati</taxon>
        <taxon>Bacteroidota</taxon>
        <taxon>Cytophagia</taxon>
        <taxon>Cytophagales</taxon>
        <taxon>Rhodocytophagaceae</taxon>
        <taxon>Xanthocytophaga</taxon>
    </lineage>
</organism>
<evidence type="ECO:0000313" key="2">
    <source>
        <dbReference type="EMBL" id="MDJ1498422.1"/>
    </source>
</evidence>
<evidence type="ECO:0000256" key="1">
    <source>
        <dbReference type="SAM" id="MobiDB-lite"/>
    </source>
</evidence>
<feature type="region of interest" description="Disordered" evidence="1">
    <location>
        <begin position="1"/>
        <end position="30"/>
    </location>
</feature>
<evidence type="ECO:0000313" key="3">
    <source>
        <dbReference type="Proteomes" id="UP001228581"/>
    </source>
</evidence>
<dbReference type="RefSeq" id="WP_314004826.1">
    <property type="nucleotide sequence ID" value="NZ_JASJOT010000046.1"/>
</dbReference>
<sequence length="54" mass="5883">MGAPLQCRHNPKRSDGDGLGDLPIAPTVDNDDLQIPNRVCTKQGRTRRCAPTLL</sequence>
<gene>
    <name evidence="2" type="ORF">QNI19_36140</name>
</gene>
<proteinExistence type="predicted"/>
<dbReference type="EMBL" id="JASJOT010000046">
    <property type="protein sequence ID" value="MDJ1498422.1"/>
    <property type="molecule type" value="Genomic_DNA"/>
</dbReference>
<accession>A0ABT7CXE8</accession>
<reference evidence="2 3" key="1">
    <citation type="submission" date="2023-05" db="EMBL/GenBank/DDBJ databases">
        <authorList>
            <person name="Zhang X."/>
        </authorList>
    </citation>
    <scope>NUCLEOTIDE SEQUENCE [LARGE SCALE GENOMIC DNA]</scope>
    <source>
        <strain evidence="2 3">DM2B3-1</strain>
    </source>
</reference>
<protein>
    <submittedName>
        <fullName evidence="2">Uncharacterized protein</fullName>
    </submittedName>
</protein>